<sequence length="67" mass="7338">MALGFAFLEPTRANFNAVVQALMQGRAERVLKEVQEIEGELRAGKASLETLQRALSYFGRAGDLPSN</sequence>
<dbReference type="EMBL" id="CP015585">
    <property type="protein sequence ID" value="APT60230.1"/>
    <property type="molecule type" value="Genomic_DNA"/>
</dbReference>
<gene>
    <name evidence="1" type="ORF">RGI145_23090</name>
</gene>
<evidence type="ECO:0000313" key="2">
    <source>
        <dbReference type="Proteomes" id="UP000185494"/>
    </source>
</evidence>
<geneLocation type="plasmid" evidence="1 2">
    <name>1</name>
</geneLocation>
<proteinExistence type="predicted"/>
<evidence type="ECO:0000313" key="1">
    <source>
        <dbReference type="EMBL" id="APT60230.1"/>
    </source>
</evidence>
<accession>A0A1L7AN73</accession>
<dbReference type="AlphaFoldDB" id="A0A1L7AN73"/>
<organism evidence="1 2">
    <name type="scientific">Roseomonas gilardii</name>
    <dbReference type="NCBI Taxonomy" id="257708"/>
    <lineage>
        <taxon>Bacteria</taxon>
        <taxon>Pseudomonadati</taxon>
        <taxon>Pseudomonadota</taxon>
        <taxon>Alphaproteobacteria</taxon>
        <taxon>Acetobacterales</taxon>
        <taxon>Roseomonadaceae</taxon>
        <taxon>Roseomonas</taxon>
    </lineage>
</organism>
<name>A0A1L7AN73_9PROT</name>
<reference evidence="1 2" key="1">
    <citation type="submission" date="2016-05" db="EMBL/GenBank/DDBJ databases">
        <title>Complete Genome and Methylome Analysis of Psychrotrophic Bacterial Isolates from Antarctic Lake Untersee.</title>
        <authorList>
            <person name="Fomenkov A."/>
            <person name="Akimov V.N."/>
            <person name="Vasilyeva L.V."/>
            <person name="Andersen D."/>
            <person name="Vincze T."/>
            <person name="Roberts R.J."/>
        </authorList>
    </citation>
    <scope>NUCLEOTIDE SEQUENCE [LARGE SCALE GENOMIC DNA]</scope>
    <source>
        <strain evidence="1 2">U14-5</strain>
        <plasmid evidence="2">Plasmid 1</plasmid>
    </source>
</reference>
<dbReference type="Proteomes" id="UP000185494">
    <property type="component" value="Chromosome 1"/>
</dbReference>
<protein>
    <submittedName>
        <fullName evidence="1">Uncharacterized protein</fullName>
    </submittedName>
</protein>
<dbReference type="RefSeq" id="WP_075800930.1">
    <property type="nucleotide sequence ID" value="NZ_CP015585.1"/>
</dbReference>
<dbReference type="KEGG" id="rgi:RGI145_23090"/>
<keyword evidence="1" id="KW-0614">Plasmid</keyword>